<evidence type="ECO:0000313" key="11">
    <source>
        <dbReference type="Proteomes" id="UP000035050"/>
    </source>
</evidence>
<keyword evidence="11" id="KW-1185">Reference proteome</keyword>
<feature type="repeat" description="TPR" evidence="9">
    <location>
        <begin position="529"/>
        <end position="562"/>
    </location>
</feature>
<evidence type="ECO:0000256" key="2">
    <source>
        <dbReference type="ARBA" id="ARBA00010050"/>
    </source>
</evidence>
<evidence type="ECO:0000256" key="5">
    <source>
        <dbReference type="ARBA" id="ARBA00022927"/>
    </source>
</evidence>
<dbReference type="PANTHER" id="PTHR13768">
    <property type="entry name" value="SOLUBLE NSF ATTACHMENT PROTEIN SNAP"/>
    <property type="match status" value="1"/>
</dbReference>
<dbReference type="PANTHER" id="PTHR13768:SF2">
    <property type="entry name" value="GAMMA-SOLUBLE NSF ATTACHMENT PROTEIN"/>
    <property type="match status" value="1"/>
</dbReference>
<evidence type="ECO:0000256" key="6">
    <source>
        <dbReference type="ARBA" id="ARBA00023136"/>
    </source>
</evidence>
<dbReference type="InterPro" id="IPR019734">
    <property type="entry name" value="TPR_rpt"/>
</dbReference>
<name>A0A0G3IDP6_9BURK</name>
<dbReference type="InterPro" id="IPR000744">
    <property type="entry name" value="NSF_attach"/>
</dbReference>
<geneLocation type="plasmid" evidence="10 11">
    <name>pPO70-1</name>
</geneLocation>
<dbReference type="GO" id="GO:0005483">
    <property type="term" value="F:soluble NSF attachment protein activity"/>
    <property type="evidence" value="ECO:0007669"/>
    <property type="project" value="TreeGrafter"/>
</dbReference>
<keyword evidence="9" id="KW-0802">TPR repeat</keyword>
<dbReference type="AlphaFoldDB" id="A0A0G3IDP6"/>
<dbReference type="GO" id="GO:0031201">
    <property type="term" value="C:SNARE complex"/>
    <property type="evidence" value="ECO:0007669"/>
    <property type="project" value="TreeGrafter"/>
</dbReference>
<accession>A0A0G3IDP6</accession>
<comment type="subcellular location">
    <subcellularLocation>
        <location evidence="1">Membrane</location>
        <topology evidence="1">Peripheral membrane protein</topology>
    </subcellularLocation>
</comment>
<evidence type="ECO:0000256" key="1">
    <source>
        <dbReference type="ARBA" id="ARBA00004170"/>
    </source>
</evidence>
<dbReference type="InterPro" id="IPR011990">
    <property type="entry name" value="TPR-like_helical_dom_sf"/>
</dbReference>
<keyword evidence="5" id="KW-0653">Protein transport</keyword>
<protein>
    <recommendedName>
        <fullName evidence="7">Gamma-soluble NSF attachment protein</fullName>
    </recommendedName>
    <alternativeName>
        <fullName evidence="8">N-ethylmaleimide-sensitive factor attachment protein gamma</fullName>
    </alternativeName>
</protein>
<evidence type="ECO:0000313" key="10">
    <source>
        <dbReference type="EMBL" id="AKK24748.1"/>
    </source>
</evidence>
<dbReference type="EMBL" id="CP011518">
    <property type="protein sequence ID" value="AKK24748.1"/>
    <property type="molecule type" value="Genomic_DNA"/>
</dbReference>
<dbReference type="Gene3D" id="1.25.40.10">
    <property type="entry name" value="Tetratricopeptide repeat domain"/>
    <property type="match status" value="2"/>
</dbReference>
<keyword evidence="10" id="KW-0614">Plasmid</keyword>
<dbReference type="Proteomes" id="UP000035050">
    <property type="component" value="Plasmid pPO70-1"/>
</dbReference>
<evidence type="ECO:0000256" key="4">
    <source>
        <dbReference type="ARBA" id="ARBA00022892"/>
    </source>
</evidence>
<dbReference type="GO" id="GO:0006886">
    <property type="term" value="P:intracellular protein transport"/>
    <property type="evidence" value="ECO:0007669"/>
    <property type="project" value="InterPro"/>
</dbReference>
<dbReference type="PATRIC" id="fig|573737.6.peg.5627"/>
<dbReference type="KEGG" id="pox:MB84_28505"/>
<dbReference type="OrthoDB" id="8947023at2"/>
<keyword evidence="4" id="KW-0931">ER-Golgi transport</keyword>
<sequence length="586" mass="62881">MHLSIESGVSKCVVQLPPEAHGAVSAMLAALNFNDAGEVNAAQLRLQTQAPALFPDACFDGVAPEDVGRALASLILSHGAAQRNRSTRWIAPGAHDALGTLCGRLTPSGQDALLQSLESGHGENAFSRYLGELDRWCLAGHLYRQRASTRGAAGDLGPAPQDADAQAAAEYLQAVDCYTRAGQSGLAAPVCLLAADLSMQTHQTNKAVDLYLTAADAYLRTGRPGRAAAVYLRVFNLYTDLGQPELAAATCLKAAHAARAAADAHPQKGKYALAGDVYLLVAKCYADAGRPDLAADAWLWAAQAYTRAHEPRKALAAYRQAAEANTEARRPGLAGDAWRGVAALHKELGEPELSADANENVATAYRWAALGGPDVVQPLPAAHYFLLAAYAHEAVAKHARGENAKEVEKEHRQLAEDAYKRAAHAFMKEGLVAAATNPYMLASSYKQAVVACTRAIHESLAANDLSLIADLYMQLGYALRGAGEPEDKQNQAFLIAAGYYQEGWAYLPAAVAHMERGDSLTAAPLFERAKEPASAGHAYFGRNMYERAEANFRRAYRFEPDAEQRRKLRLLAENMSKHAVLSDRNV</sequence>
<dbReference type="SUPFAM" id="SSF48452">
    <property type="entry name" value="TPR-like"/>
    <property type="match status" value="3"/>
</dbReference>
<evidence type="ECO:0000256" key="8">
    <source>
        <dbReference type="ARBA" id="ARBA00042485"/>
    </source>
</evidence>
<dbReference type="RefSeq" id="WP_052654264.1">
    <property type="nucleotide sequence ID" value="NZ_CP011518.2"/>
</dbReference>
<proteinExistence type="inferred from homology"/>
<comment type="similarity">
    <text evidence="2">Belongs to the SNAP family.</text>
</comment>
<dbReference type="GO" id="GO:0016192">
    <property type="term" value="P:vesicle-mediated transport"/>
    <property type="evidence" value="ECO:0007669"/>
    <property type="project" value="UniProtKB-KW"/>
</dbReference>
<gene>
    <name evidence="10" type="ORF">MB84_28505</name>
</gene>
<dbReference type="PROSITE" id="PS50005">
    <property type="entry name" value="TPR"/>
    <property type="match status" value="1"/>
</dbReference>
<dbReference type="GO" id="GO:0005774">
    <property type="term" value="C:vacuolar membrane"/>
    <property type="evidence" value="ECO:0007669"/>
    <property type="project" value="TreeGrafter"/>
</dbReference>
<keyword evidence="3" id="KW-0813">Transport</keyword>
<keyword evidence="6" id="KW-0472">Membrane</keyword>
<evidence type="ECO:0000256" key="7">
    <source>
        <dbReference type="ARBA" id="ARBA00040047"/>
    </source>
</evidence>
<evidence type="ECO:0000256" key="3">
    <source>
        <dbReference type="ARBA" id="ARBA00022448"/>
    </source>
</evidence>
<evidence type="ECO:0000256" key="9">
    <source>
        <dbReference type="PROSITE-ProRule" id="PRU00339"/>
    </source>
</evidence>
<organism evidence="10 11">
    <name type="scientific">Pandoraea oxalativorans</name>
    <dbReference type="NCBI Taxonomy" id="573737"/>
    <lineage>
        <taxon>Bacteria</taxon>
        <taxon>Pseudomonadati</taxon>
        <taxon>Pseudomonadota</taxon>
        <taxon>Betaproteobacteria</taxon>
        <taxon>Burkholderiales</taxon>
        <taxon>Burkholderiaceae</taxon>
        <taxon>Pandoraea</taxon>
    </lineage>
</organism>
<reference evidence="10" key="1">
    <citation type="submission" date="2016-06" db="EMBL/GenBank/DDBJ databases">
        <title>Pandoraea oxalativorans DSM 23570 Genome Sequencing.</title>
        <authorList>
            <person name="Ee R."/>
            <person name="Lim Y.-L."/>
            <person name="Yong D."/>
            <person name="Yin W.-F."/>
            <person name="Chan K.-G."/>
        </authorList>
    </citation>
    <scope>NUCLEOTIDE SEQUENCE</scope>
    <source>
        <strain evidence="10">DSM 23570</strain>
        <plasmid evidence="10">pPO70-1</plasmid>
    </source>
</reference>
<dbReference type="GO" id="GO:0019905">
    <property type="term" value="F:syntaxin binding"/>
    <property type="evidence" value="ECO:0007669"/>
    <property type="project" value="TreeGrafter"/>
</dbReference>